<keyword evidence="4" id="KW-1133">Transmembrane helix</keyword>
<dbReference type="PROSITE" id="PS00615">
    <property type="entry name" value="C_TYPE_LECTIN_1"/>
    <property type="match status" value="1"/>
</dbReference>
<dbReference type="GO" id="GO:0030246">
    <property type="term" value="F:carbohydrate binding"/>
    <property type="evidence" value="ECO:0007669"/>
    <property type="project" value="UniProtKB-KW"/>
</dbReference>
<reference evidence="6" key="1">
    <citation type="submission" date="2025-08" db="UniProtKB">
        <authorList>
            <consortium name="Ensembl"/>
        </authorList>
    </citation>
    <scope>IDENTIFICATION</scope>
</reference>
<gene>
    <name evidence="6" type="primary">LOC115642079</name>
</gene>
<feature type="region of interest" description="Disordered" evidence="3">
    <location>
        <begin position="1"/>
        <end position="80"/>
    </location>
</feature>
<organism evidence="6 7">
    <name type="scientific">Gopherus evgoodei</name>
    <name type="common">Goodes thornscrub tortoise</name>
    <dbReference type="NCBI Taxonomy" id="1825980"/>
    <lineage>
        <taxon>Eukaryota</taxon>
        <taxon>Metazoa</taxon>
        <taxon>Chordata</taxon>
        <taxon>Craniata</taxon>
        <taxon>Vertebrata</taxon>
        <taxon>Euteleostomi</taxon>
        <taxon>Archelosauria</taxon>
        <taxon>Testudinata</taxon>
        <taxon>Testudines</taxon>
        <taxon>Cryptodira</taxon>
        <taxon>Durocryptodira</taxon>
        <taxon>Testudinoidea</taxon>
        <taxon>Testudinidae</taxon>
        <taxon>Gopherus</taxon>
    </lineage>
</organism>
<evidence type="ECO:0000256" key="3">
    <source>
        <dbReference type="SAM" id="MobiDB-lite"/>
    </source>
</evidence>
<dbReference type="InterPro" id="IPR016187">
    <property type="entry name" value="CTDL_fold"/>
</dbReference>
<dbReference type="OrthoDB" id="2142683at2759"/>
<dbReference type="SMART" id="SM00034">
    <property type="entry name" value="CLECT"/>
    <property type="match status" value="1"/>
</dbReference>
<dbReference type="InterPro" id="IPR018378">
    <property type="entry name" value="C-type_lectin_CS"/>
</dbReference>
<evidence type="ECO:0000259" key="5">
    <source>
        <dbReference type="PROSITE" id="PS50041"/>
    </source>
</evidence>
<dbReference type="Ensembl" id="ENSGEVT00005030048.1">
    <property type="protein sequence ID" value="ENSGEVP00005028582.1"/>
    <property type="gene ID" value="ENSGEVG00005020095.1"/>
</dbReference>
<keyword evidence="4" id="KW-0812">Transmembrane</keyword>
<accession>A0A8C4YR57</accession>
<evidence type="ECO:0000313" key="6">
    <source>
        <dbReference type="Ensembl" id="ENSGEVP00005028582.1"/>
    </source>
</evidence>
<evidence type="ECO:0000313" key="7">
    <source>
        <dbReference type="Proteomes" id="UP000694390"/>
    </source>
</evidence>
<reference evidence="6" key="2">
    <citation type="submission" date="2025-09" db="UniProtKB">
        <authorList>
            <consortium name="Ensembl"/>
        </authorList>
    </citation>
    <scope>IDENTIFICATION</scope>
</reference>
<dbReference type="InterPro" id="IPR001304">
    <property type="entry name" value="C-type_lectin-like"/>
</dbReference>
<dbReference type="Gene3D" id="3.10.100.10">
    <property type="entry name" value="Mannose-Binding Protein A, subunit A"/>
    <property type="match status" value="1"/>
</dbReference>
<dbReference type="InterPro" id="IPR033989">
    <property type="entry name" value="CD209-like_CTLD"/>
</dbReference>
<dbReference type="GeneTree" id="ENSGT00940000160666"/>
<feature type="domain" description="C-type lectin" evidence="5">
    <location>
        <begin position="231"/>
        <end position="343"/>
    </location>
</feature>
<name>A0A8C4YR57_9SAUR</name>
<sequence length="348" mass="39205">MAHLSDYGNWMGHLQSRGKKPVERRGMAAESDNEDDYENVSLENSPKPPPLPRGKKVKVAAPNRKDKGAAGLAATPGRPPKTGLDLSSAAVAAAFQSPGGDLPLPKPASRRGFPERSLLITYILLGVCFLMCSVFLVLALMKRPELQQESEEPNFHLPQRAANVSQNQADWEKIRAEVAALQKTVDAVHLLVSVELAAVKELHSKMQEEITVLEKRVDSVCGHCPWGWAWFQRTCYHFSESTKTWHEAKQFCSDYGAHLVIINTKEEQAFLVMNRTKSRVYWLGLSDKKVENQWLWVDGSPLKLSFWSTGEPNDSSDEDCGTMAIDGRWNDINCYWTDYWICEKPWLC</sequence>
<dbReference type="InterPro" id="IPR016186">
    <property type="entry name" value="C-type_lectin-like/link_sf"/>
</dbReference>
<dbReference type="Pfam" id="PF00059">
    <property type="entry name" value="Lectin_C"/>
    <property type="match status" value="1"/>
</dbReference>
<evidence type="ECO:0000256" key="2">
    <source>
        <dbReference type="ARBA" id="ARBA00023157"/>
    </source>
</evidence>
<evidence type="ECO:0000256" key="4">
    <source>
        <dbReference type="SAM" id="Phobius"/>
    </source>
</evidence>
<feature type="transmembrane region" description="Helical" evidence="4">
    <location>
        <begin position="119"/>
        <end position="141"/>
    </location>
</feature>
<evidence type="ECO:0000256" key="1">
    <source>
        <dbReference type="ARBA" id="ARBA00022734"/>
    </source>
</evidence>
<proteinExistence type="predicted"/>
<protein>
    <submittedName>
        <fullName evidence="6">CD209 antigen-like protein A</fullName>
    </submittedName>
</protein>
<keyword evidence="7" id="KW-1185">Reference proteome</keyword>
<dbReference type="Proteomes" id="UP000694390">
    <property type="component" value="Unassembled WGS sequence"/>
</dbReference>
<keyword evidence="4" id="KW-0472">Membrane</keyword>
<keyword evidence="1" id="KW-0430">Lectin</keyword>
<dbReference type="GeneID" id="115642079"/>
<dbReference type="SUPFAM" id="SSF56436">
    <property type="entry name" value="C-type lectin-like"/>
    <property type="match status" value="1"/>
</dbReference>
<dbReference type="RefSeq" id="XP_030401325.1">
    <property type="nucleotide sequence ID" value="XM_030545465.1"/>
</dbReference>
<dbReference type="PANTHER" id="PTHR22803">
    <property type="entry name" value="MANNOSE, PHOSPHOLIPASE, LECTIN RECEPTOR RELATED"/>
    <property type="match status" value="1"/>
</dbReference>
<dbReference type="CDD" id="cd03590">
    <property type="entry name" value="CLECT_DC-SIGN_like"/>
    <property type="match status" value="1"/>
</dbReference>
<keyword evidence="2" id="KW-1015">Disulfide bond</keyword>
<dbReference type="PROSITE" id="PS50041">
    <property type="entry name" value="C_TYPE_LECTIN_2"/>
    <property type="match status" value="1"/>
</dbReference>
<dbReference type="InterPro" id="IPR050111">
    <property type="entry name" value="C-type_lectin/snaclec_domain"/>
</dbReference>
<dbReference type="AlphaFoldDB" id="A0A8C4YR57"/>